<evidence type="ECO:0000313" key="2">
    <source>
        <dbReference type="EMBL" id="ETF02422.1"/>
    </source>
</evidence>
<dbReference type="EMBL" id="AYXT01000010">
    <property type="protein sequence ID" value="ETF02422.1"/>
    <property type="molecule type" value="Genomic_DNA"/>
</dbReference>
<proteinExistence type="predicted"/>
<feature type="transmembrane region" description="Helical" evidence="1">
    <location>
        <begin position="20"/>
        <end position="43"/>
    </location>
</feature>
<sequence>MRGDMSGSNVMMILMKFIEFFHKLFIFFYKLIYVKSLLSRYFFESINIKGYFQKSIHLFQLLDRRLYFGIALSSKGIQIAFVISTPLG</sequence>
<evidence type="ECO:0000256" key="1">
    <source>
        <dbReference type="SAM" id="Phobius"/>
    </source>
</evidence>
<keyword evidence="1" id="KW-1133">Transmembrane helix</keyword>
<reference evidence="2 3" key="1">
    <citation type="journal article" date="2014" name="Genome Announc.">
        <title>Draft Genome Sequence of Advenella kashmirensis Strain W13003, a Polycyclic Aromatic Hydrocarbon-Degrading Bacterium.</title>
        <authorList>
            <person name="Wang X."/>
            <person name="Jin D."/>
            <person name="Zhou L."/>
            <person name="Wu L."/>
            <person name="An W."/>
            <person name="Zhao L."/>
        </authorList>
    </citation>
    <scope>NUCLEOTIDE SEQUENCE [LARGE SCALE GENOMIC DNA]</scope>
    <source>
        <strain evidence="2 3">W13003</strain>
    </source>
</reference>
<evidence type="ECO:0000313" key="3">
    <source>
        <dbReference type="Proteomes" id="UP000018733"/>
    </source>
</evidence>
<protein>
    <submittedName>
        <fullName evidence="2">Uncharacterized protein</fullName>
    </submittedName>
</protein>
<gene>
    <name evidence="2" type="ORF">W822_15585</name>
</gene>
<dbReference type="HOGENOM" id="CLU_2462219_0_0_4"/>
<organism evidence="2 3">
    <name type="scientific">Advenella kashmirensis W13003</name>
    <dbReference type="NCBI Taxonomy" id="1424334"/>
    <lineage>
        <taxon>Bacteria</taxon>
        <taxon>Pseudomonadati</taxon>
        <taxon>Pseudomonadota</taxon>
        <taxon>Betaproteobacteria</taxon>
        <taxon>Burkholderiales</taxon>
        <taxon>Alcaligenaceae</taxon>
    </lineage>
</organism>
<dbReference type="Proteomes" id="UP000018733">
    <property type="component" value="Unassembled WGS sequence"/>
</dbReference>
<keyword evidence="3" id="KW-1185">Reference proteome</keyword>
<keyword evidence="1" id="KW-0812">Transmembrane</keyword>
<comment type="caution">
    <text evidence="2">The sequence shown here is derived from an EMBL/GenBank/DDBJ whole genome shotgun (WGS) entry which is preliminary data.</text>
</comment>
<accession>V8QS06</accession>
<name>V8QS06_9BURK</name>
<keyword evidence="1" id="KW-0472">Membrane</keyword>
<dbReference type="AlphaFoldDB" id="V8QS06"/>